<dbReference type="Gene3D" id="1.20.1270.360">
    <property type="match status" value="1"/>
</dbReference>
<dbReference type="RefSeq" id="WP_123211084.1">
    <property type="nucleotide sequence ID" value="NZ_RJVO01000002.1"/>
</dbReference>
<organism evidence="2 3">
    <name type="scientific">Stagnimonas aquatica</name>
    <dbReference type="NCBI Taxonomy" id="2689987"/>
    <lineage>
        <taxon>Bacteria</taxon>
        <taxon>Pseudomonadati</taxon>
        <taxon>Pseudomonadota</taxon>
        <taxon>Gammaproteobacteria</taxon>
        <taxon>Nevskiales</taxon>
        <taxon>Nevskiaceae</taxon>
        <taxon>Stagnimonas</taxon>
    </lineage>
</organism>
<dbReference type="NCBIfam" id="TIGR04401">
    <property type="entry name" value="TAT_Cys_rich"/>
    <property type="match status" value="1"/>
</dbReference>
<evidence type="ECO:0000256" key="1">
    <source>
        <dbReference type="SAM" id="SignalP"/>
    </source>
</evidence>
<feature type="chain" id="PRO_5018146744" evidence="1">
    <location>
        <begin position="24"/>
        <end position="154"/>
    </location>
</feature>
<protein>
    <submittedName>
        <fullName evidence="2">Csp1 family four helix bundle copper storage protein</fullName>
    </submittedName>
</protein>
<evidence type="ECO:0000313" key="3">
    <source>
        <dbReference type="Proteomes" id="UP000282106"/>
    </source>
</evidence>
<comment type="caution">
    <text evidence="2">The sequence shown here is derived from an EMBL/GenBank/DDBJ whole genome shotgun (WGS) entry which is preliminary data.</text>
</comment>
<sequence>MQRRDFTLGLFAAAATASSLAHAGKEKVSKPAAADHPGHHGVGAGTGRYAALAQAFASCAGTATECVSHCQRLLAEGDTMMGDCLKTSLACDAICPAVARLARLESDQAPVFAKAAIPAMQACMDACKPHIEHHAFCKACFEACGAAVAAAQAV</sequence>
<dbReference type="Pfam" id="PF03860">
    <property type="entry name" value="Csp"/>
    <property type="match status" value="1"/>
</dbReference>
<accession>A0A3N0VH85</accession>
<proteinExistence type="predicted"/>
<dbReference type="InterPro" id="IPR030913">
    <property type="entry name" value="Csp1_Cys_rich"/>
</dbReference>
<feature type="signal peptide" evidence="1">
    <location>
        <begin position="1"/>
        <end position="23"/>
    </location>
</feature>
<dbReference type="AlphaFoldDB" id="A0A3N0VH85"/>
<keyword evidence="3" id="KW-1185">Reference proteome</keyword>
<evidence type="ECO:0000313" key="2">
    <source>
        <dbReference type="EMBL" id="ROH92041.1"/>
    </source>
</evidence>
<gene>
    <name evidence="2" type="ORF">ED208_06630</name>
</gene>
<keyword evidence="1" id="KW-0732">Signal</keyword>
<dbReference type="InterPro" id="IPR005560">
    <property type="entry name" value="Csp_YhjQ"/>
</dbReference>
<reference evidence="2 3" key="1">
    <citation type="submission" date="2018-10" db="EMBL/GenBank/DDBJ databases">
        <authorList>
            <person name="Chen W.-M."/>
        </authorList>
    </citation>
    <scope>NUCLEOTIDE SEQUENCE [LARGE SCALE GENOMIC DNA]</scope>
    <source>
        <strain evidence="2 3">THS-13</strain>
    </source>
</reference>
<dbReference type="Proteomes" id="UP000282106">
    <property type="component" value="Unassembled WGS sequence"/>
</dbReference>
<name>A0A3N0VH85_9GAMM</name>
<dbReference type="EMBL" id="RJVO01000002">
    <property type="protein sequence ID" value="ROH92041.1"/>
    <property type="molecule type" value="Genomic_DNA"/>
</dbReference>
<dbReference type="InParanoid" id="A0A3N0VH85"/>